<keyword evidence="1" id="KW-0812">Transmembrane</keyword>
<evidence type="ECO:0008006" key="4">
    <source>
        <dbReference type="Google" id="ProtNLM"/>
    </source>
</evidence>
<keyword evidence="1" id="KW-0472">Membrane</keyword>
<proteinExistence type="predicted"/>
<sequence length="102" mass="11905">MQHLKRHRNRMRTISSINVQKSQKIMQCDKEIQLPIFSDMSGSNASTQRKRYDRLASVQTRPVLCDAVRPLNIALCFTLSFSLCLFIPFSQRDNNNKQSVFR</sequence>
<dbReference type="Proteomes" id="UP000053766">
    <property type="component" value="Unassembled WGS sequence"/>
</dbReference>
<name>A0A0D8XV62_DICVI</name>
<evidence type="ECO:0000313" key="3">
    <source>
        <dbReference type="Proteomes" id="UP000053766"/>
    </source>
</evidence>
<accession>A0A0D8XV62</accession>
<dbReference type="EMBL" id="KN716362">
    <property type="protein sequence ID" value="KJH46241.1"/>
    <property type="molecule type" value="Genomic_DNA"/>
</dbReference>
<keyword evidence="1" id="KW-1133">Transmembrane helix</keyword>
<evidence type="ECO:0000313" key="2">
    <source>
        <dbReference type="EMBL" id="KJH46241.1"/>
    </source>
</evidence>
<organism evidence="2 3">
    <name type="scientific">Dictyocaulus viviparus</name>
    <name type="common">Bovine lungworm</name>
    <dbReference type="NCBI Taxonomy" id="29172"/>
    <lineage>
        <taxon>Eukaryota</taxon>
        <taxon>Metazoa</taxon>
        <taxon>Ecdysozoa</taxon>
        <taxon>Nematoda</taxon>
        <taxon>Chromadorea</taxon>
        <taxon>Rhabditida</taxon>
        <taxon>Rhabditina</taxon>
        <taxon>Rhabditomorpha</taxon>
        <taxon>Strongyloidea</taxon>
        <taxon>Metastrongylidae</taxon>
        <taxon>Dictyocaulus</taxon>
    </lineage>
</organism>
<reference evidence="2 3" key="1">
    <citation type="submission" date="2013-11" db="EMBL/GenBank/DDBJ databases">
        <title>Draft genome of the bovine lungworm Dictyocaulus viviparus.</title>
        <authorList>
            <person name="Mitreva M."/>
        </authorList>
    </citation>
    <scope>NUCLEOTIDE SEQUENCE [LARGE SCALE GENOMIC DNA]</scope>
    <source>
        <strain evidence="2 3">HannoverDv2000</strain>
    </source>
</reference>
<protein>
    <recommendedName>
        <fullName evidence="4">Transmembrane protein</fullName>
    </recommendedName>
</protein>
<dbReference type="AlphaFoldDB" id="A0A0D8XV62"/>
<gene>
    <name evidence="2" type="ORF">DICVIV_07677</name>
</gene>
<reference evidence="3" key="2">
    <citation type="journal article" date="2016" name="Sci. Rep.">
        <title>Dictyocaulus viviparus genome, variome and transcriptome elucidate lungworm biology and support future intervention.</title>
        <authorList>
            <person name="McNulty S.N."/>
            <person name="Strube C."/>
            <person name="Rosa B.A."/>
            <person name="Martin J.C."/>
            <person name="Tyagi R."/>
            <person name="Choi Y.J."/>
            <person name="Wang Q."/>
            <person name="Hallsworth Pepin K."/>
            <person name="Zhang X."/>
            <person name="Ozersky P."/>
            <person name="Wilson R.K."/>
            <person name="Sternberg P.W."/>
            <person name="Gasser R.B."/>
            <person name="Mitreva M."/>
        </authorList>
    </citation>
    <scope>NUCLEOTIDE SEQUENCE [LARGE SCALE GENOMIC DNA]</scope>
    <source>
        <strain evidence="3">HannoverDv2000</strain>
    </source>
</reference>
<feature type="transmembrane region" description="Helical" evidence="1">
    <location>
        <begin position="71"/>
        <end position="89"/>
    </location>
</feature>
<evidence type="ECO:0000256" key="1">
    <source>
        <dbReference type="SAM" id="Phobius"/>
    </source>
</evidence>
<keyword evidence="3" id="KW-1185">Reference proteome</keyword>